<dbReference type="Gene3D" id="1.10.260.40">
    <property type="entry name" value="lambda repressor-like DNA-binding domains"/>
    <property type="match status" value="1"/>
</dbReference>
<organism evidence="9 10">
    <name type="scientific">Branchiostoma lanceolatum</name>
    <name type="common">Common lancelet</name>
    <name type="synonym">Amphioxus lanceolatum</name>
    <dbReference type="NCBI Taxonomy" id="7740"/>
    <lineage>
        <taxon>Eukaryota</taxon>
        <taxon>Metazoa</taxon>
        <taxon>Chordata</taxon>
        <taxon>Cephalochordata</taxon>
        <taxon>Leptocardii</taxon>
        <taxon>Amphioxiformes</taxon>
        <taxon>Branchiostomatidae</taxon>
        <taxon>Branchiostoma</taxon>
    </lineage>
</organism>
<keyword evidence="2" id="KW-0805">Transcription regulation</keyword>
<evidence type="ECO:0000256" key="3">
    <source>
        <dbReference type="ARBA" id="ARBA00023125"/>
    </source>
</evidence>
<dbReference type="InterPro" id="IPR003350">
    <property type="entry name" value="CUT_dom"/>
</dbReference>
<keyword evidence="4" id="KW-0371">Homeobox</keyword>
<dbReference type="AlphaFoldDB" id="A0A8J9ZC96"/>
<keyword evidence="3" id="KW-0238">DNA-binding</keyword>
<reference evidence="9" key="1">
    <citation type="submission" date="2022-01" db="EMBL/GenBank/DDBJ databases">
        <authorList>
            <person name="Braso-Vives M."/>
        </authorList>
    </citation>
    <scope>NUCLEOTIDE SEQUENCE</scope>
</reference>
<evidence type="ECO:0000259" key="8">
    <source>
        <dbReference type="PROSITE" id="PS51042"/>
    </source>
</evidence>
<keyword evidence="6" id="KW-0539">Nucleus</keyword>
<feature type="compositionally biased region" description="Low complexity" evidence="7">
    <location>
        <begin position="324"/>
        <end position="352"/>
    </location>
</feature>
<evidence type="ECO:0000313" key="9">
    <source>
        <dbReference type="EMBL" id="CAH1251017.1"/>
    </source>
</evidence>
<dbReference type="Pfam" id="PF02376">
    <property type="entry name" value="CUT"/>
    <property type="match status" value="1"/>
</dbReference>
<evidence type="ECO:0000256" key="6">
    <source>
        <dbReference type="ARBA" id="ARBA00023242"/>
    </source>
</evidence>
<protein>
    <submittedName>
        <fullName evidence="9">CUX2 protein</fullName>
    </submittedName>
</protein>
<dbReference type="SUPFAM" id="SSF47413">
    <property type="entry name" value="lambda repressor-like DNA-binding domains"/>
    <property type="match status" value="1"/>
</dbReference>
<evidence type="ECO:0000256" key="1">
    <source>
        <dbReference type="ARBA" id="ARBA00004123"/>
    </source>
</evidence>
<feature type="compositionally biased region" description="Pro residues" evidence="7">
    <location>
        <begin position="151"/>
        <end position="167"/>
    </location>
</feature>
<keyword evidence="5" id="KW-0804">Transcription</keyword>
<evidence type="ECO:0000256" key="2">
    <source>
        <dbReference type="ARBA" id="ARBA00023015"/>
    </source>
</evidence>
<dbReference type="InterPro" id="IPR010982">
    <property type="entry name" value="Lambda_DNA-bd_dom_sf"/>
</dbReference>
<evidence type="ECO:0000313" key="10">
    <source>
        <dbReference type="Proteomes" id="UP000838412"/>
    </source>
</evidence>
<comment type="subcellular location">
    <subcellularLocation>
        <location evidence="1">Nucleus</location>
    </subcellularLocation>
</comment>
<feature type="region of interest" description="Disordered" evidence="7">
    <location>
        <begin position="323"/>
        <end position="431"/>
    </location>
</feature>
<accession>A0A8J9ZC96</accession>
<dbReference type="Proteomes" id="UP000838412">
    <property type="component" value="Chromosome 18"/>
</dbReference>
<name>A0A8J9ZC96_BRALA</name>
<gene>
    <name evidence="9" type="primary">CUX2</name>
    <name evidence="9" type="ORF">BLAG_LOCUS11532</name>
</gene>
<evidence type="ECO:0000256" key="4">
    <source>
        <dbReference type="ARBA" id="ARBA00023155"/>
    </source>
</evidence>
<dbReference type="EMBL" id="OV696703">
    <property type="protein sequence ID" value="CAH1251017.1"/>
    <property type="molecule type" value="Genomic_DNA"/>
</dbReference>
<feature type="domain" description="CUT" evidence="8">
    <location>
        <begin position="426"/>
        <end position="487"/>
    </location>
</feature>
<dbReference type="PROSITE" id="PS51042">
    <property type="entry name" value="CUT"/>
    <property type="match status" value="1"/>
</dbReference>
<proteinExistence type="predicted"/>
<sequence length="487" mass="53634">MLILFLEICHKGTVKNLRLTLARSKIGILGHCARAPLNPFCALDVRSWRRYKCLIPRADNLDQSHVDLSICIFIESIRDGTPVRGSNGPRPYTPHCDGTPSRAHLRRHKSRPTGAPPIKASRPIRDPVRKGVPTRPRARPRARPGGHPDGHPSPNPSPNPSRMPSPTPSEASKWPIWTGPGRPRPSGPSRHQSNLPSGTGGRPGRDAVGDGRPSLTFDLAYHQMTTSESRSCGLSRDVTLAVLPRLHLDEVVLELERRNIRCGPDSNNKELLTNVLQEVMKQEYYAISCQWSDQENPEPSVPNMGSPHSWAVSEEIIETAQAHDTTNNLDNDTTNDLDNGTNNDLDNGTTNDLDNETNNDLDNGTTNDLDNDTTNDLDNGTTNDLDNEVHAALSAADSPPSIPPTTATQQASKPKSKPSTTKRRTQQSNLPGDILDTADVAKNIRKILHMNDLQQKCFGKHVLRRLPGIVADLLNHPKPWEKLKPIT</sequence>
<dbReference type="GO" id="GO:0003677">
    <property type="term" value="F:DNA binding"/>
    <property type="evidence" value="ECO:0007669"/>
    <property type="project" value="UniProtKB-KW"/>
</dbReference>
<evidence type="ECO:0000256" key="7">
    <source>
        <dbReference type="SAM" id="MobiDB-lite"/>
    </source>
</evidence>
<feature type="region of interest" description="Disordered" evidence="7">
    <location>
        <begin position="82"/>
        <end position="214"/>
    </location>
</feature>
<keyword evidence="10" id="KW-1185">Reference proteome</keyword>
<feature type="compositionally biased region" description="Basic residues" evidence="7">
    <location>
        <begin position="414"/>
        <end position="425"/>
    </location>
</feature>
<dbReference type="GO" id="GO:0005634">
    <property type="term" value="C:nucleus"/>
    <property type="evidence" value="ECO:0007669"/>
    <property type="project" value="UniProtKB-SubCell"/>
</dbReference>
<evidence type="ECO:0000256" key="5">
    <source>
        <dbReference type="ARBA" id="ARBA00023163"/>
    </source>
</evidence>